<dbReference type="Proteomes" id="UP001139721">
    <property type="component" value="Unassembled WGS sequence"/>
</dbReference>
<evidence type="ECO:0000313" key="3">
    <source>
        <dbReference type="Proteomes" id="UP001139721"/>
    </source>
</evidence>
<protein>
    <submittedName>
        <fullName evidence="2">Uncharacterized protein</fullName>
    </submittedName>
</protein>
<gene>
    <name evidence="2" type="ORF">LOX96_16455</name>
</gene>
<reference evidence="2" key="1">
    <citation type="submission" date="2021-11" db="EMBL/GenBank/DDBJ databases">
        <title>Legionella maioricencis sp. nov., a new species isolated from hot water samples in Mallorca.</title>
        <authorList>
            <person name="Crespi S."/>
            <person name="Drasar V."/>
            <person name="Salva-Serra F."/>
            <person name="Jaen-Luchoro D."/>
            <person name="Pineiro-Iglesias B."/>
            <person name="Aliaga F."/>
            <person name="Fernandez-Juarez V."/>
            <person name="Coll G."/>
            <person name="Moore E.R.B."/>
            <person name="Bennasar-Figueras A."/>
        </authorList>
    </citation>
    <scope>NUCLEOTIDE SEQUENCE</scope>
    <source>
        <strain evidence="2">HCPI-6</strain>
    </source>
</reference>
<sequence length="481" mass="55130">MRTKLEQYIDQMKQTCSTVLLDYKEAKRLIRDYESEEKYLTTYDAKAVFSIDQIQQKIPNHDAPKFLQSKDTDYFVAKINEAFIQFIIFELNLKFSQIQNRYDRELNPAFEADYLDFLSETFNRREEFDNDYVDAISSEEELSVSVNPEFDDKDSVDSNSSGEEHRGPEPHEFNDNYDYDSSSIEEEHHAPGSHDDIHDVCLRFLASIACNKYHPLHAGILSATQYSSSSELILAITVACREHLSQEKASITPFSSYFETPQMLVWGMDQGPGDTLDLSDHEVTFVFDEDRWQALAATYILTKKSTLILSSIGLSSLQLDTIGRAFSKAGASVHQLVLHNFSYLLSVNTDVRELGEFLRRMNVKTLDLSYNYLEMQFDAECLKTFGTMLRIGNVKKINLRGNDLFKMPESLWRSLCDCLANTEIESVEIDSISSHNLAMLHSVLKKPSTDPNSFFHHGKKTDLLGPAEHHYWSRTIFGHVS</sequence>
<dbReference type="InterPro" id="IPR032675">
    <property type="entry name" value="LRR_dom_sf"/>
</dbReference>
<keyword evidence="3" id="KW-1185">Reference proteome</keyword>
<evidence type="ECO:0000313" key="2">
    <source>
        <dbReference type="EMBL" id="MCL9685694.1"/>
    </source>
</evidence>
<dbReference type="RefSeq" id="WP_250424553.1">
    <property type="nucleotide sequence ID" value="NZ_JAJKBJ010000034.1"/>
</dbReference>
<name>A0A9X2D3I2_9GAMM</name>
<dbReference type="SUPFAM" id="SSF52047">
    <property type="entry name" value="RNI-like"/>
    <property type="match status" value="1"/>
</dbReference>
<dbReference type="Gene3D" id="3.80.10.10">
    <property type="entry name" value="Ribonuclease Inhibitor"/>
    <property type="match status" value="1"/>
</dbReference>
<proteinExistence type="predicted"/>
<feature type="compositionally biased region" description="Basic and acidic residues" evidence="1">
    <location>
        <begin position="162"/>
        <end position="174"/>
    </location>
</feature>
<dbReference type="AlphaFoldDB" id="A0A9X2D3I2"/>
<evidence type="ECO:0000256" key="1">
    <source>
        <dbReference type="SAM" id="MobiDB-lite"/>
    </source>
</evidence>
<comment type="caution">
    <text evidence="2">The sequence shown here is derived from an EMBL/GenBank/DDBJ whole genome shotgun (WGS) entry which is preliminary data.</text>
</comment>
<feature type="region of interest" description="Disordered" evidence="1">
    <location>
        <begin position="143"/>
        <end position="192"/>
    </location>
</feature>
<accession>A0A9X2D3I2</accession>
<organism evidence="2 3">
    <name type="scientific">Legionella maioricensis</name>
    <dbReference type="NCBI Taxonomy" id="2896528"/>
    <lineage>
        <taxon>Bacteria</taxon>
        <taxon>Pseudomonadati</taxon>
        <taxon>Pseudomonadota</taxon>
        <taxon>Gammaproteobacteria</taxon>
        <taxon>Legionellales</taxon>
        <taxon>Legionellaceae</taxon>
        <taxon>Legionella</taxon>
    </lineage>
</organism>
<dbReference type="EMBL" id="JAJKBJ010000034">
    <property type="protein sequence ID" value="MCL9685694.1"/>
    <property type="molecule type" value="Genomic_DNA"/>
</dbReference>